<proteinExistence type="inferred from homology"/>
<evidence type="ECO:0000256" key="2">
    <source>
        <dbReference type="ARBA" id="ARBA00023015"/>
    </source>
</evidence>
<dbReference type="EMBL" id="SGXA01000002">
    <property type="protein sequence ID" value="RZS71011.1"/>
    <property type="molecule type" value="Genomic_DNA"/>
</dbReference>
<dbReference type="GO" id="GO:0006352">
    <property type="term" value="P:DNA-templated transcription initiation"/>
    <property type="evidence" value="ECO:0007669"/>
    <property type="project" value="InterPro"/>
</dbReference>
<keyword evidence="4" id="KW-0804">Transcription</keyword>
<dbReference type="InterPro" id="IPR013324">
    <property type="entry name" value="RNA_pol_sigma_r3/r4-like"/>
</dbReference>
<dbReference type="Pfam" id="PF04542">
    <property type="entry name" value="Sigma70_r2"/>
    <property type="match status" value="1"/>
</dbReference>
<dbReference type="PANTHER" id="PTHR43133">
    <property type="entry name" value="RNA POLYMERASE ECF-TYPE SIGMA FACTO"/>
    <property type="match status" value="1"/>
</dbReference>
<dbReference type="InterPro" id="IPR014284">
    <property type="entry name" value="RNA_pol_sigma-70_dom"/>
</dbReference>
<dbReference type="GO" id="GO:0016987">
    <property type="term" value="F:sigma factor activity"/>
    <property type="evidence" value="ECO:0007669"/>
    <property type="project" value="UniProtKB-KW"/>
</dbReference>
<evidence type="ECO:0000256" key="1">
    <source>
        <dbReference type="ARBA" id="ARBA00010641"/>
    </source>
</evidence>
<keyword evidence="8" id="KW-1185">Reference proteome</keyword>
<evidence type="ECO:0000259" key="6">
    <source>
        <dbReference type="Pfam" id="PF08281"/>
    </source>
</evidence>
<comment type="caution">
    <text evidence="7">The sequence shown here is derived from an EMBL/GenBank/DDBJ whole genome shotgun (WGS) entry which is preliminary data.</text>
</comment>
<protein>
    <submittedName>
        <fullName evidence="7">RNA polymerase sigma-70 factor (ECF subfamily)</fullName>
    </submittedName>
</protein>
<reference evidence="7 8" key="1">
    <citation type="submission" date="2019-02" db="EMBL/GenBank/DDBJ databases">
        <title>Genomic Encyclopedia of Type Strains, Phase IV (KMG-IV): sequencing the most valuable type-strain genomes for metagenomic binning, comparative biology and taxonomic classification.</title>
        <authorList>
            <person name="Goeker M."/>
        </authorList>
    </citation>
    <scope>NUCLEOTIDE SEQUENCE [LARGE SCALE GENOMIC DNA]</scope>
    <source>
        <strain evidence="7 8">DSM 18116</strain>
    </source>
</reference>
<comment type="similarity">
    <text evidence="1">Belongs to the sigma-70 factor family. ECF subfamily.</text>
</comment>
<dbReference type="Proteomes" id="UP000293874">
    <property type="component" value="Unassembled WGS sequence"/>
</dbReference>
<keyword evidence="3" id="KW-0731">Sigma factor</keyword>
<dbReference type="AlphaFoldDB" id="A0A4V2F0R1"/>
<dbReference type="GO" id="GO:0003677">
    <property type="term" value="F:DNA binding"/>
    <property type="evidence" value="ECO:0007669"/>
    <property type="project" value="InterPro"/>
</dbReference>
<gene>
    <name evidence="7" type="ORF">EV199_2911</name>
</gene>
<dbReference type="Pfam" id="PF08281">
    <property type="entry name" value="Sigma70_r4_2"/>
    <property type="match status" value="1"/>
</dbReference>
<dbReference type="InterPro" id="IPR013249">
    <property type="entry name" value="RNA_pol_sigma70_r4_t2"/>
</dbReference>
<evidence type="ECO:0000313" key="8">
    <source>
        <dbReference type="Proteomes" id="UP000293874"/>
    </source>
</evidence>
<organism evidence="7 8">
    <name type="scientific">Pseudobacter ginsenosidimutans</name>
    <dbReference type="NCBI Taxonomy" id="661488"/>
    <lineage>
        <taxon>Bacteria</taxon>
        <taxon>Pseudomonadati</taxon>
        <taxon>Bacteroidota</taxon>
        <taxon>Chitinophagia</taxon>
        <taxon>Chitinophagales</taxon>
        <taxon>Chitinophagaceae</taxon>
        <taxon>Pseudobacter</taxon>
    </lineage>
</organism>
<dbReference type="PANTHER" id="PTHR43133:SF46">
    <property type="entry name" value="RNA POLYMERASE SIGMA-70 FACTOR ECF SUBFAMILY"/>
    <property type="match status" value="1"/>
</dbReference>
<name>A0A4V2F0R1_9BACT</name>
<dbReference type="SUPFAM" id="SSF88659">
    <property type="entry name" value="Sigma3 and sigma4 domains of RNA polymerase sigma factors"/>
    <property type="match status" value="1"/>
</dbReference>
<dbReference type="Gene3D" id="1.10.1740.10">
    <property type="match status" value="1"/>
</dbReference>
<feature type="domain" description="RNA polymerase sigma factor 70 region 4 type 2" evidence="6">
    <location>
        <begin position="121"/>
        <end position="168"/>
    </location>
</feature>
<dbReference type="InterPro" id="IPR036388">
    <property type="entry name" value="WH-like_DNA-bd_sf"/>
</dbReference>
<evidence type="ECO:0000259" key="5">
    <source>
        <dbReference type="Pfam" id="PF04542"/>
    </source>
</evidence>
<evidence type="ECO:0000256" key="3">
    <source>
        <dbReference type="ARBA" id="ARBA00023082"/>
    </source>
</evidence>
<feature type="domain" description="RNA polymerase sigma-70 region 2" evidence="5">
    <location>
        <begin position="27"/>
        <end position="91"/>
    </location>
</feature>
<dbReference type="InterPro" id="IPR007627">
    <property type="entry name" value="RNA_pol_sigma70_r2"/>
</dbReference>
<dbReference type="InterPro" id="IPR039425">
    <property type="entry name" value="RNA_pol_sigma-70-like"/>
</dbReference>
<accession>A0A4V2F0R1</accession>
<dbReference type="SUPFAM" id="SSF88946">
    <property type="entry name" value="Sigma2 domain of RNA polymerase sigma factors"/>
    <property type="match status" value="1"/>
</dbReference>
<dbReference type="NCBIfam" id="TIGR02937">
    <property type="entry name" value="sigma70-ECF"/>
    <property type="match status" value="1"/>
</dbReference>
<keyword evidence="2" id="KW-0805">Transcription regulation</keyword>
<dbReference type="InterPro" id="IPR013325">
    <property type="entry name" value="RNA_pol_sigma_r2"/>
</dbReference>
<evidence type="ECO:0000313" key="7">
    <source>
        <dbReference type="EMBL" id="RZS71011.1"/>
    </source>
</evidence>
<sequence>MHPPLPNINHHLLQRIIAGDETAFKELILQYTPSIASVVFSITRSKEQTEEVVQDIFIQLWTIRDNLTAIENLNGFLFVLTKRYAISAIRKMIRERNRVQAFAEIQYQQEKTEERDGYISLIDEAVNQLPPQQQRAWRLSRQEGRKYEEIATEMNISRETVKSYIQLANTAIVKYVKPRIHLILLSLFSHL</sequence>
<dbReference type="RefSeq" id="WP_130541550.1">
    <property type="nucleotide sequence ID" value="NZ_CP042431.1"/>
</dbReference>
<dbReference type="CDD" id="cd06171">
    <property type="entry name" value="Sigma70_r4"/>
    <property type="match status" value="1"/>
</dbReference>
<evidence type="ECO:0000256" key="4">
    <source>
        <dbReference type="ARBA" id="ARBA00023163"/>
    </source>
</evidence>
<dbReference type="OrthoDB" id="799938at2"/>
<dbReference type="Gene3D" id="1.10.10.10">
    <property type="entry name" value="Winged helix-like DNA-binding domain superfamily/Winged helix DNA-binding domain"/>
    <property type="match status" value="1"/>
</dbReference>